<feature type="region of interest" description="Disordered" evidence="1">
    <location>
        <begin position="55"/>
        <end position="93"/>
    </location>
</feature>
<gene>
    <name evidence="2" type="ORF">MtrDRAFT_AC157506g50v2</name>
</gene>
<dbReference type="AlphaFoldDB" id="A2Q4N0"/>
<reference evidence="2" key="1">
    <citation type="submission" date="2005-04" db="EMBL/GenBank/DDBJ databases">
        <authorList>
            <person name="Town C.D."/>
        </authorList>
    </citation>
    <scope>NUCLEOTIDE SEQUENCE</scope>
</reference>
<protein>
    <submittedName>
        <fullName evidence="2">Uncharacterized protein</fullName>
    </submittedName>
</protein>
<sequence length="93" mass="9766">MTHQAAVQKAEDAATLQKESTVEAAQLGIELTKDLQQLAASGEVLKDHAEEVKEECAGFSEADASEASRGNPDSPHSSNIINIESSTTSSTSH</sequence>
<organism evidence="2">
    <name type="scientific">Medicago truncatula</name>
    <name type="common">Barrel medic</name>
    <name type="synonym">Medicago tribuloides</name>
    <dbReference type="NCBI Taxonomy" id="3880"/>
    <lineage>
        <taxon>Eukaryota</taxon>
        <taxon>Viridiplantae</taxon>
        <taxon>Streptophyta</taxon>
        <taxon>Embryophyta</taxon>
        <taxon>Tracheophyta</taxon>
        <taxon>Spermatophyta</taxon>
        <taxon>Magnoliopsida</taxon>
        <taxon>eudicotyledons</taxon>
        <taxon>Gunneridae</taxon>
        <taxon>Pentapetalae</taxon>
        <taxon>rosids</taxon>
        <taxon>fabids</taxon>
        <taxon>Fabales</taxon>
        <taxon>Fabaceae</taxon>
        <taxon>Papilionoideae</taxon>
        <taxon>50 kb inversion clade</taxon>
        <taxon>NPAAA clade</taxon>
        <taxon>Hologalegina</taxon>
        <taxon>IRL clade</taxon>
        <taxon>Trifolieae</taxon>
        <taxon>Medicago</taxon>
    </lineage>
</organism>
<evidence type="ECO:0000256" key="1">
    <source>
        <dbReference type="SAM" id="MobiDB-lite"/>
    </source>
</evidence>
<reference evidence="2" key="2">
    <citation type="submission" date="2007-03" db="EMBL/GenBank/DDBJ databases">
        <authorList>
            <consortium name="The International Medicago Genome Annotation Group"/>
        </authorList>
    </citation>
    <scope>NUCLEOTIDE SEQUENCE</scope>
</reference>
<dbReference type="EMBL" id="AC157506">
    <property type="protein sequence ID" value="ABN08580.1"/>
    <property type="molecule type" value="Genomic_DNA"/>
</dbReference>
<proteinExistence type="predicted"/>
<accession>A2Q4N0</accession>
<evidence type="ECO:0000313" key="2">
    <source>
        <dbReference type="EMBL" id="ABN08580.1"/>
    </source>
</evidence>
<name>A2Q4N0_MEDTR</name>
<feature type="compositionally biased region" description="Low complexity" evidence="1">
    <location>
        <begin position="77"/>
        <end position="93"/>
    </location>
</feature>